<comment type="caution">
    <text evidence="2">The sequence shown here is derived from an EMBL/GenBank/DDBJ whole genome shotgun (WGS) entry which is preliminary data.</text>
</comment>
<dbReference type="InterPro" id="IPR028098">
    <property type="entry name" value="Glyco_trans_4-like_N"/>
</dbReference>
<gene>
    <name evidence="2" type="ORF">GGR28_001359</name>
</gene>
<dbReference type="PANTHER" id="PTHR12526:SF595">
    <property type="entry name" value="BLL5217 PROTEIN"/>
    <property type="match status" value="1"/>
</dbReference>
<dbReference type="GO" id="GO:0016757">
    <property type="term" value="F:glycosyltransferase activity"/>
    <property type="evidence" value="ECO:0007669"/>
    <property type="project" value="UniProtKB-ARBA"/>
</dbReference>
<dbReference type="EMBL" id="JACIFF010000002">
    <property type="protein sequence ID" value="MBB4078746.1"/>
    <property type="molecule type" value="Genomic_DNA"/>
</dbReference>
<dbReference type="Pfam" id="PF13692">
    <property type="entry name" value="Glyco_trans_1_4"/>
    <property type="match status" value="1"/>
</dbReference>
<dbReference type="SUPFAM" id="SSF53756">
    <property type="entry name" value="UDP-Glycosyltransferase/glycogen phosphorylase"/>
    <property type="match status" value="1"/>
</dbReference>
<dbReference type="Proteomes" id="UP000576209">
    <property type="component" value="Unassembled WGS sequence"/>
</dbReference>
<keyword evidence="3" id="KW-1185">Reference proteome</keyword>
<dbReference type="RefSeq" id="WP_183494977.1">
    <property type="nucleotide sequence ID" value="NZ_JACIFF010000002.1"/>
</dbReference>
<dbReference type="AlphaFoldDB" id="A0A840ECQ8"/>
<protein>
    <submittedName>
        <fullName evidence="2">Glycosyltransferase involved in cell wall biosynthesis</fullName>
    </submittedName>
</protein>
<dbReference type="Gene3D" id="3.40.50.2000">
    <property type="entry name" value="Glycogen Phosphorylase B"/>
    <property type="match status" value="2"/>
</dbReference>
<dbReference type="PANTHER" id="PTHR12526">
    <property type="entry name" value="GLYCOSYLTRANSFERASE"/>
    <property type="match status" value="1"/>
</dbReference>
<proteinExistence type="predicted"/>
<name>A0A840ECQ8_9BACT</name>
<evidence type="ECO:0000259" key="1">
    <source>
        <dbReference type="Pfam" id="PF13439"/>
    </source>
</evidence>
<sequence>MRIAIIAHLKFPISEPFHGGLEMHTHCLTQELMRRGHEVTLFALADSDPEFNVVQPTLEAIDRMEGIDLFEEEPGFGRDFVNKFHAYMEIVTAIQRGNFDVVHNNSLHFLPLSLAHTLECPMVTTLHCPPFASFRSGVLLARPYLGNQFVAVSESIAKQWEDSITHCRIVHNGIQIERWQATEAGEDRTAFWFGRFCPEKGPDYAIRAARRAGFKLRLAGSIYDNEYFTREVEPLLDDDIQYIGHLDHAAICREAGRAAVGLFTSTWDEPFGLVLPEMLACGTPIVSFDSGAAGEIIDDSCGVIVPKRDIAAMAAAMPVAARLNRPECRRRAERYFAIERMISDYERIYRKLVPQAKKINTVSAGPLVGPPTVSVVA</sequence>
<evidence type="ECO:0000313" key="3">
    <source>
        <dbReference type="Proteomes" id="UP000576209"/>
    </source>
</evidence>
<dbReference type="Pfam" id="PF13439">
    <property type="entry name" value="Glyco_transf_4"/>
    <property type="match status" value="1"/>
</dbReference>
<evidence type="ECO:0000313" key="2">
    <source>
        <dbReference type="EMBL" id="MBB4078746.1"/>
    </source>
</evidence>
<feature type="domain" description="Glycosyltransferase subfamily 4-like N-terminal" evidence="1">
    <location>
        <begin position="19"/>
        <end position="178"/>
    </location>
</feature>
<organism evidence="2 3">
    <name type="scientific">Neolewinella aquimaris</name>
    <dbReference type="NCBI Taxonomy" id="1835722"/>
    <lineage>
        <taxon>Bacteria</taxon>
        <taxon>Pseudomonadati</taxon>
        <taxon>Bacteroidota</taxon>
        <taxon>Saprospiria</taxon>
        <taxon>Saprospirales</taxon>
        <taxon>Lewinellaceae</taxon>
        <taxon>Neolewinella</taxon>
    </lineage>
</organism>
<keyword evidence="2" id="KW-0808">Transferase</keyword>
<accession>A0A840ECQ8</accession>
<reference evidence="2 3" key="1">
    <citation type="submission" date="2020-08" db="EMBL/GenBank/DDBJ databases">
        <title>Genomic Encyclopedia of Type Strains, Phase IV (KMG-IV): sequencing the most valuable type-strain genomes for metagenomic binning, comparative biology and taxonomic classification.</title>
        <authorList>
            <person name="Goeker M."/>
        </authorList>
    </citation>
    <scope>NUCLEOTIDE SEQUENCE [LARGE SCALE GENOMIC DNA]</scope>
    <source>
        <strain evidence="2 3">DSM 105137</strain>
    </source>
</reference>